<reference evidence="1" key="2">
    <citation type="journal article" date="2015" name="Data Brief">
        <title>Shoot transcriptome of the giant reed, Arundo donax.</title>
        <authorList>
            <person name="Barrero R.A."/>
            <person name="Guerrero F.D."/>
            <person name="Moolhuijzen P."/>
            <person name="Goolsby J.A."/>
            <person name="Tidwell J."/>
            <person name="Bellgard S.E."/>
            <person name="Bellgard M.I."/>
        </authorList>
    </citation>
    <scope>NUCLEOTIDE SEQUENCE</scope>
    <source>
        <tissue evidence="1">Shoot tissue taken approximately 20 cm above the soil surface</tissue>
    </source>
</reference>
<dbReference type="EMBL" id="GBRH01190477">
    <property type="protein sequence ID" value="JAE07419.1"/>
    <property type="molecule type" value="Transcribed_RNA"/>
</dbReference>
<accession>A0A0A9F875</accession>
<evidence type="ECO:0000313" key="1">
    <source>
        <dbReference type="EMBL" id="JAE07419.1"/>
    </source>
</evidence>
<dbReference type="AlphaFoldDB" id="A0A0A9F875"/>
<organism evidence="1">
    <name type="scientific">Arundo donax</name>
    <name type="common">Giant reed</name>
    <name type="synonym">Donax arundinaceus</name>
    <dbReference type="NCBI Taxonomy" id="35708"/>
    <lineage>
        <taxon>Eukaryota</taxon>
        <taxon>Viridiplantae</taxon>
        <taxon>Streptophyta</taxon>
        <taxon>Embryophyta</taxon>
        <taxon>Tracheophyta</taxon>
        <taxon>Spermatophyta</taxon>
        <taxon>Magnoliopsida</taxon>
        <taxon>Liliopsida</taxon>
        <taxon>Poales</taxon>
        <taxon>Poaceae</taxon>
        <taxon>PACMAD clade</taxon>
        <taxon>Arundinoideae</taxon>
        <taxon>Arundineae</taxon>
        <taxon>Arundo</taxon>
    </lineage>
</organism>
<name>A0A0A9F875_ARUDO</name>
<proteinExistence type="predicted"/>
<reference evidence="1" key="1">
    <citation type="submission" date="2014-09" db="EMBL/GenBank/DDBJ databases">
        <authorList>
            <person name="Magalhaes I.L.F."/>
            <person name="Oliveira U."/>
            <person name="Santos F.R."/>
            <person name="Vidigal T.H.D.A."/>
            <person name="Brescovit A.D."/>
            <person name="Santos A.J."/>
        </authorList>
    </citation>
    <scope>NUCLEOTIDE SEQUENCE</scope>
    <source>
        <tissue evidence="1">Shoot tissue taken approximately 20 cm above the soil surface</tissue>
    </source>
</reference>
<sequence length="40" mass="4682">MTSFVSCSVTINQQLIPRQKRTKTLMLSITRYLKIPLSKR</sequence>
<protein>
    <submittedName>
        <fullName evidence="1">Uncharacterized protein</fullName>
    </submittedName>
</protein>